<name>A0ABQ2R1W8_9ACTN</name>
<reference evidence="3" key="1">
    <citation type="journal article" date="2019" name="Int. J. Syst. Evol. Microbiol.">
        <title>The Global Catalogue of Microorganisms (GCM) 10K type strain sequencing project: providing services to taxonomists for standard genome sequencing and annotation.</title>
        <authorList>
            <consortium name="The Broad Institute Genomics Platform"/>
            <consortium name="The Broad Institute Genome Sequencing Center for Infectious Disease"/>
            <person name="Wu L."/>
            <person name="Ma J."/>
        </authorList>
    </citation>
    <scope>NUCLEOTIDE SEQUENCE [LARGE SCALE GENOMIC DNA]</scope>
    <source>
        <strain evidence="3">JCM 3115</strain>
    </source>
</reference>
<keyword evidence="3" id="KW-1185">Reference proteome</keyword>
<evidence type="ECO:0000313" key="2">
    <source>
        <dbReference type="EMBL" id="GGQ06660.1"/>
    </source>
</evidence>
<comment type="caution">
    <text evidence="2">The sequence shown here is derived from an EMBL/GenBank/DDBJ whole genome shotgun (WGS) entry which is preliminary data.</text>
</comment>
<evidence type="ECO:0000256" key="1">
    <source>
        <dbReference type="SAM" id="MobiDB-lite"/>
    </source>
</evidence>
<evidence type="ECO:0000313" key="3">
    <source>
        <dbReference type="Proteomes" id="UP000611554"/>
    </source>
</evidence>
<dbReference type="EMBL" id="BMQJ01000010">
    <property type="protein sequence ID" value="GGQ06660.1"/>
    <property type="molecule type" value="Genomic_DNA"/>
</dbReference>
<dbReference type="Proteomes" id="UP000611554">
    <property type="component" value="Unassembled WGS sequence"/>
</dbReference>
<sequence>MVTAWQPQYSHMRLCSSNGAPGAGPGRRPGLTPHCPAAGPAGQGPWTSFHGSRVIRRSALPNRAARKATTHFADNIRHADPRAEHAYQQAHDRGELHPDAVRILGRGRLRVIRACRRNATPMTPPSTTPDPGHQPLIGSAAALPVLASLRSGAPCHRTPVPSPHPAVARQPNPAVSRGSDDG</sequence>
<organism evidence="2 3">
    <name type="scientific">Streptosporangium pseudovulgare</name>
    <dbReference type="NCBI Taxonomy" id="35765"/>
    <lineage>
        <taxon>Bacteria</taxon>
        <taxon>Bacillati</taxon>
        <taxon>Actinomycetota</taxon>
        <taxon>Actinomycetes</taxon>
        <taxon>Streptosporangiales</taxon>
        <taxon>Streptosporangiaceae</taxon>
        <taxon>Streptosporangium</taxon>
    </lineage>
</organism>
<protein>
    <submittedName>
        <fullName evidence="2">Uncharacterized protein</fullName>
    </submittedName>
</protein>
<feature type="region of interest" description="Disordered" evidence="1">
    <location>
        <begin position="152"/>
        <end position="182"/>
    </location>
</feature>
<proteinExistence type="predicted"/>
<gene>
    <name evidence="2" type="ORF">GCM10010140_41050</name>
</gene>
<accession>A0ABQ2R1W8</accession>